<dbReference type="VEuPathDB" id="FungiDB:NECHADRAFT_79273"/>
<dbReference type="KEGG" id="nhe:NECHADRAFT_79273"/>
<accession>C7YQY9</accession>
<evidence type="ECO:0000313" key="2">
    <source>
        <dbReference type="EMBL" id="EEU46102.1"/>
    </source>
</evidence>
<dbReference type="AlphaFoldDB" id="C7YQY9"/>
<feature type="compositionally biased region" description="Low complexity" evidence="1">
    <location>
        <begin position="29"/>
        <end position="44"/>
    </location>
</feature>
<sequence length="520" mass="59819">MNGFQNTKRSSDSQGQPEAKKVKTEEETSASSSSFQGASSAFGEPPGLSIADFENGDALHRVENALVESGLADEMVIDEDDEQGFDDSSLADPTTFFEDSQEVLLYLALFRDQCNSCWRPTSLNPIGDFSSANGDWASQDLDIDAKWNDLAKRIVELSGNNIDIRTLVKPSGPLNAVLTAQWHYPAWTTQHPLHGMTMDDTDPSLRAQHAKFEFDAHIKTQDTYPIREGFARGGIKWETIYDNWSQIKEECLKFTRWLNRHSKIILIVGDENCREWREFVHPDETVEAIKIELDISFPIFGDKPCFQIIRSKATKEIQQLVLFSYHSQYFFYRDISMRIRAYHDLLWNAVSEWAGIRPAKPCFFLRQSDVKQNAGNNPKKQAGDKYGFTQLNLARKLRHQEKRTGTLFPDFVVRRAFRKTINKNLMPTQLAIRTKLLKWDELSKTQQRTFFNTYVIWWTPWCSLGLRYEGDGCPNPDDFDYAGSYHPCVNMERRYRSGEKEEFYDPEDIKPDEAPEGGDS</sequence>
<dbReference type="Proteomes" id="UP000005206">
    <property type="component" value="Chromosome 4"/>
</dbReference>
<feature type="compositionally biased region" description="Basic and acidic residues" evidence="1">
    <location>
        <begin position="498"/>
        <end position="513"/>
    </location>
</feature>
<dbReference type="EMBL" id="GG698898">
    <property type="protein sequence ID" value="EEU46102.1"/>
    <property type="molecule type" value="Genomic_DNA"/>
</dbReference>
<feature type="region of interest" description="Disordered" evidence="1">
    <location>
        <begin position="498"/>
        <end position="520"/>
    </location>
</feature>
<evidence type="ECO:0000256" key="1">
    <source>
        <dbReference type="SAM" id="MobiDB-lite"/>
    </source>
</evidence>
<dbReference type="HOGENOM" id="CLU_523847_0_0_1"/>
<dbReference type="STRING" id="660122.C7YQY9"/>
<proteinExistence type="predicted"/>
<dbReference type="eggNOG" id="ENOG502RS83">
    <property type="taxonomic scope" value="Eukaryota"/>
</dbReference>
<evidence type="ECO:0000313" key="3">
    <source>
        <dbReference type="Proteomes" id="UP000005206"/>
    </source>
</evidence>
<feature type="region of interest" description="Disordered" evidence="1">
    <location>
        <begin position="1"/>
        <end position="49"/>
    </location>
</feature>
<organism evidence="2 3">
    <name type="scientific">Fusarium vanettenii (strain ATCC MYA-4622 / CBS 123669 / FGSC 9596 / NRRL 45880 / 77-13-4)</name>
    <name type="common">Fusarium solani subsp. pisi</name>
    <dbReference type="NCBI Taxonomy" id="660122"/>
    <lineage>
        <taxon>Eukaryota</taxon>
        <taxon>Fungi</taxon>
        <taxon>Dikarya</taxon>
        <taxon>Ascomycota</taxon>
        <taxon>Pezizomycotina</taxon>
        <taxon>Sordariomycetes</taxon>
        <taxon>Hypocreomycetidae</taxon>
        <taxon>Hypocreales</taxon>
        <taxon>Nectriaceae</taxon>
        <taxon>Fusarium</taxon>
        <taxon>Fusarium solani species complex</taxon>
        <taxon>Fusarium vanettenii</taxon>
    </lineage>
</organism>
<dbReference type="OrthoDB" id="5102629at2759"/>
<keyword evidence="3" id="KW-1185">Reference proteome</keyword>
<dbReference type="RefSeq" id="XP_003051815.1">
    <property type="nucleotide sequence ID" value="XM_003051769.1"/>
</dbReference>
<dbReference type="InParanoid" id="C7YQY9"/>
<gene>
    <name evidence="2" type="ORF">NECHADRAFT_79273</name>
</gene>
<protein>
    <submittedName>
        <fullName evidence="2">Uncharacterized protein</fullName>
    </submittedName>
</protein>
<reference evidence="2 3" key="1">
    <citation type="journal article" date="2009" name="PLoS Genet.">
        <title>The genome of Nectria haematococca: contribution of supernumerary chromosomes to gene expansion.</title>
        <authorList>
            <person name="Coleman J.J."/>
            <person name="Rounsley S.D."/>
            <person name="Rodriguez-Carres M."/>
            <person name="Kuo A."/>
            <person name="Wasmann C.C."/>
            <person name="Grimwood J."/>
            <person name="Schmutz J."/>
            <person name="Taga M."/>
            <person name="White G.J."/>
            <person name="Zhou S."/>
            <person name="Schwartz D.C."/>
            <person name="Freitag M."/>
            <person name="Ma L.J."/>
            <person name="Danchin E.G."/>
            <person name="Henrissat B."/>
            <person name="Coutinho P.M."/>
            <person name="Nelson D.R."/>
            <person name="Straney D."/>
            <person name="Napoli C.A."/>
            <person name="Barker B.M."/>
            <person name="Gribskov M."/>
            <person name="Rep M."/>
            <person name="Kroken S."/>
            <person name="Molnar I."/>
            <person name="Rensing C."/>
            <person name="Kennell J.C."/>
            <person name="Zamora J."/>
            <person name="Farman M.L."/>
            <person name="Selker E.U."/>
            <person name="Salamov A."/>
            <person name="Shapiro H."/>
            <person name="Pangilinan J."/>
            <person name="Lindquist E."/>
            <person name="Lamers C."/>
            <person name="Grigoriev I.V."/>
            <person name="Geiser D.M."/>
            <person name="Covert S.F."/>
            <person name="Temporini E."/>
            <person name="Vanetten H.D."/>
        </authorList>
    </citation>
    <scope>NUCLEOTIDE SEQUENCE [LARGE SCALE GENOMIC DNA]</scope>
    <source>
        <strain evidence="3">ATCC MYA-4622 / CBS 123669 / FGSC 9596 / NRRL 45880 / 77-13-4</strain>
    </source>
</reference>
<name>C7YQY9_FUSV7</name>
<feature type="compositionally biased region" description="Polar residues" evidence="1">
    <location>
        <begin position="1"/>
        <end position="16"/>
    </location>
</feature>
<dbReference type="GeneID" id="9672803"/>